<feature type="transmembrane region" description="Helical" evidence="7">
    <location>
        <begin position="100"/>
        <end position="121"/>
    </location>
</feature>
<gene>
    <name evidence="9" type="primary">cmpB_2</name>
    <name evidence="9" type="ORF">PSAN_44400</name>
    <name evidence="10" type="ORF">SAMN04490179_3895</name>
</gene>
<feature type="transmembrane region" description="Helical" evidence="7">
    <location>
        <begin position="69"/>
        <end position="88"/>
    </location>
</feature>
<evidence type="ECO:0000256" key="2">
    <source>
        <dbReference type="ARBA" id="ARBA00022448"/>
    </source>
</evidence>
<keyword evidence="6 7" id="KW-0472">Membrane</keyword>
<dbReference type="CDD" id="cd06261">
    <property type="entry name" value="TM_PBP2"/>
    <property type="match status" value="1"/>
</dbReference>
<evidence type="ECO:0000313" key="9">
    <source>
        <dbReference type="EMBL" id="KAF2407510.1"/>
    </source>
</evidence>
<keyword evidence="5 7" id="KW-1133">Transmembrane helix</keyword>
<feature type="transmembrane region" description="Helical" evidence="7">
    <location>
        <begin position="224"/>
        <end position="242"/>
    </location>
</feature>
<dbReference type="GO" id="GO:0010438">
    <property type="term" value="P:cellular response to sulfur starvation"/>
    <property type="evidence" value="ECO:0007669"/>
    <property type="project" value="TreeGrafter"/>
</dbReference>
<feature type="domain" description="ABC transmembrane type-1" evidence="8">
    <location>
        <begin position="62"/>
        <end position="242"/>
    </location>
</feature>
<dbReference type="GO" id="GO:0005886">
    <property type="term" value="C:plasma membrane"/>
    <property type="evidence" value="ECO:0007669"/>
    <property type="project" value="UniProtKB-SubCell"/>
</dbReference>
<dbReference type="Proteomes" id="UP000182470">
    <property type="component" value="Chromosome I"/>
</dbReference>
<keyword evidence="12" id="KW-1185">Reference proteome</keyword>
<dbReference type="Pfam" id="PF00528">
    <property type="entry name" value="BPD_transp_1"/>
    <property type="match status" value="1"/>
</dbReference>
<dbReference type="GO" id="GO:0042918">
    <property type="term" value="P:alkanesulfonate transmembrane transport"/>
    <property type="evidence" value="ECO:0007669"/>
    <property type="project" value="UniProtKB-ARBA"/>
</dbReference>
<evidence type="ECO:0000256" key="6">
    <source>
        <dbReference type="ARBA" id="ARBA00023136"/>
    </source>
</evidence>
<keyword evidence="3" id="KW-1003">Cell membrane</keyword>
<dbReference type="SUPFAM" id="SSF161098">
    <property type="entry name" value="MetI-like"/>
    <property type="match status" value="1"/>
</dbReference>
<reference evidence="9 12" key="1">
    <citation type="submission" date="2015-01" db="EMBL/GenBank/DDBJ databases">
        <title>Genome Sequence of Pseudomonas antarctica CMS 35.</title>
        <authorList>
            <person name="Voget S."/>
            <person name="Chow J."/>
            <person name="Daniel R."/>
            <person name="Streit W."/>
        </authorList>
    </citation>
    <scope>NUCLEOTIDE SEQUENCE [LARGE SCALE GENOMIC DNA]</scope>
    <source>
        <strain evidence="9 12">CMS 35</strain>
    </source>
</reference>
<evidence type="ECO:0000256" key="3">
    <source>
        <dbReference type="ARBA" id="ARBA00022475"/>
    </source>
</evidence>
<organism evidence="10 11">
    <name type="scientific">Pseudomonas antarctica</name>
    <dbReference type="NCBI Taxonomy" id="219572"/>
    <lineage>
        <taxon>Bacteria</taxon>
        <taxon>Pseudomonadati</taxon>
        <taxon>Pseudomonadota</taxon>
        <taxon>Gammaproteobacteria</taxon>
        <taxon>Pseudomonadales</taxon>
        <taxon>Pseudomonadaceae</taxon>
        <taxon>Pseudomonas</taxon>
    </lineage>
</organism>
<dbReference type="FunFam" id="1.10.3720.10:FF:000003">
    <property type="entry name" value="Aliphatic sulfonate ABC transporter permease"/>
    <property type="match status" value="1"/>
</dbReference>
<evidence type="ECO:0000313" key="12">
    <source>
        <dbReference type="Proteomes" id="UP000748067"/>
    </source>
</evidence>
<feature type="transmembrane region" description="Helical" evidence="7">
    <location>
        <begin position="127"/>
        <end position="147"/>
    </location>
</feature>
<evidence type="ECO:0000256" key="7">
    <source>
        <dbReference type="RuleBase" id="RU363032"/>
    </source>
</evidence>
<evidence type="ECO:0000259" key="8">
    <source>
        <dbReference type="PROSITE" id="PS50928"/>
    </source>
</evidence>
<dbReference type="OrthoDB" id="8138334at2"/>
<dbReference type="PANTHER" id="PTHR30151:SF25">
    <property type="entry name" value="TAURINE TRANSPORT SYSTEM PERMEASE PROTEIN TAUC"/>
    <property type="match status" value="1"/>
</dbReference>
<reference evidence="10 11" key="2">
    <citation type="submission" date="2016-10" db="EMBL/GenBank/DDBJ databases">
        <authorList>
            <person name="de Groot N.N."/>
        </authorList>
    </citation>
    <scope>NUCLEOTIDE SEQUENCE [LARGE SCALE GENOMIC DNA]</scope>
    <source>
        <strain evidence="10 11">BS2772</strain>
    </source>
</reference>
<protein>
    <submittedName>
        <fullName evidence="9">Bicarbonate transport system permease protein CmpB</fullName>
    </submittedName>
    <submittedName>
        <fullName evidence="10">NitT/TauT family transport system permease protein</fullName>
    </submittedName>
</protein>
<dbReference type="PROSITE" id="PS50928">
    <property type="entry name" value="ABC_TM1"/>
    <property type="match status" value="1"/>
</dbReference>
<dbReference type="EMBL" id="JXDI01000002">
    <property type="protein sequence ID" value="KAF2407510.1"/>
    <property type="molecule type" value="Genomic_DNA"/>
</dbReference>
<dbReference type="InterPro" id="IPR000515">
    <property type="entry name" value="MetI-like"/>
</dbReference>
<name>A0A1H0AU22_9PSED</name>
<evidence type="ECO:0000313" key="11">
    <source>
        <dbReference type="Proteomes" id="UP000182470"/>
    </source>
</evidence>
<sequence>MSKDTISGWLLGLSGLAGLLFLWWGGVKVFGVAEGLSARFSLAATFSSLWELFGRGELYLHIVVSLKRIFVGLFLALLVGVPLGLLVGSSRNLEAATTPAFQFLRMISPLSWMPIVVMLMGVGDQPIYFLLAFAAVWPIMLNTAAGVRQLDPRWLQLSKSLSATRWETLRRVIIPGVVGHVLTGVRLAIGILWIVLVPCEMLGVSAGLGYYILDTRDRLAYSELMAMVLLIGLLGFALDAFARGLHQRWVRAG</sequence>
<keyword evidence="4 7" id="KW-0812">Transmembrane</keyword>
<dbReference type="Gene3D" id="1.10.3720.10">
    <property type="entry name" value="MetI-like"/>
    <property type="match status" value="1"/>
</dbReference>
<comment type="similarity">
    <text evidence="7">Belongs to the binding-protein-dependent transport system permease family.</text>
</comment>
<evidence type="ECO:0000313" key="10">
    <source>
        <dbReference type="EMBL" id="SDN37000.1"/>
    </source>
</evidence>
<evidence type="ECO:0000256" key="4">
    <source>
        <dbReference type="ARBA" id="ARBA00022692"/>
    </source>
</evidence>
<evidence type="ECO:0000256" key="1">
    <source>
        <dbReference type="ARBA" id="ARBA00004651"/>
    </source>
</evidence>
<feature type="transmembrane region" description="Helical" evidence="7">
    <location>
        <begin position="6"/>
        <end position="24"/>
    </location>
</feature>
<dbReference type="PANTHER" id="PTHR30151">
    <property type="entry name" value="ALKANE SULFONATE ABC TRANSPORTER-RELATED, MEMBRANE SUBUNIT"/>
    <property type="match status" value="1"/>
</dbReference>
<proteinExistence type="inferred from homology"/>
<evidence type="ECO:0000256" key="5">
    <source>
        <dbReference type="ARBA" id="ARBA00022989"/>
    </source>
</evidence>
<dbReference type="Proteomes" id="UP000748067">
    <property type="component" value="Unassembled WGS sequence"/>
</dbReference>
<keyword evidence="2 7" id="KW-0813">Transport</keyword>
<feature type="transmembrane region" description="Helical" evidence="7">
    <location>
        <begin position="191"/>
        <end position="212"/>
    </location>
</feature>
<accession>A0A1H0AU22</accession>
<dbReference type="EMBL" id="LT629704">
    <property type="protein sequence ID" value="SDN37000.1"/>
    <property type="molecule type" value="Genomic_DNA"/>
</dbReference>
<dbReference type="InterPro" id="IPR035906">
    <property type="entry name" value="MetI-like_sf"/>
</dbReference>
<comment type="subcellular location">
    <subcellularLocation>
        <location evidence="1 7">Cell membrane</location>
        <topology evidence="1 7">Multi-pass membrane protein</topology>
    </subcellularLocation>
</comment>
<dbReference type="AlphaFoldDB" id="A0A1H0AU22"/>